<dbReference type="Pfam" id="PF13359">
    <property type="entry name" value="DDE_Tnp_4"/>
    <property type="match status" value="1"/>
</dbReference>
<evidence type="ECO:0000313" key="5">
    <source>
        <dbReference type="Proteomes" id="UP001159363"/>
    </source>
</evidence>
<proteinExistence type="predicted"/>
<gene>
    <name evidence="4" type="ORF">PR048_003318</name>
</gene>
<sequence>MCEELLRVASNTVSTRCGVVLSSTSRRSNSPRVMLVRAVISVQLTASAGLVVLCWARELIKRREEHGACTNLLKEIQIEHAQQYGNFTRMTAENLEVLLLKIGSQISKMDTVIWKAVPAKDRLLVTLRFLASGKCSHSIGLLIQLEYTYSSLQYLYRIPKCTIGRIVMDVCAAIYSEMKDEYLQFPRTAGEWNDIADVFENFLILLVYYNYKGTYNIVLMAFVDAQYRFTHIDVRCNGRVSDGVVFGRSALYHALESGELPLPPPKCLPGRSREIPNFFFFVADDAFALRRYIMKPYPFRGLSFGERVFNYRVSRARRVVEN</sequence>
<comment type="cofactor">
    <cofactor evidence="1">
        <name>a divalent metal cation</name>
        <dbReference type="ChEBI" id="CHEBI:60240"/>
    </cofactor>
</comment>
<evidence type="ECO:0000259" key="3">
    <source>
        <dbReference type="Pfam" id="PF13359"/>
    </source>
</evidence>
<dbReference type="EMBL" id="JARBHB010000001">
    <property type="protein sequence ID" value="KAJ8897960.1"/>
    <property type="molecule type" value="Genomic_DNA"/>
</dbReference>
<name>A0ABQ9IMP7_9NEOP</name>
<keyword evidence="2" id="KW-0479">Metal-binding</keyword>
<dbReference type="Proteomes" id="UP001159363">
    <property type="component" value="Chromosome 1"/>
</dbReference>
<feature type="domain" description="DDE Tnp4" evidence="3">
    <location>
        <begin position="207"/>
        <end position="322"/>
    </location>
</feature>
<reference evidence="4 5" key="1">
    <citation type="submission" date="2023-02" db="EMBL/GenBank/DDBJ databases">
        <title>LHISI_Scaffold_Assembly.</title>
        <authorList>
            <person name="Stuart O.P."/>
            <person name="Cleave R."/>
            <person name="Magrath M.J.L."/>
            <person name="Mikheyev A.S."/>
        </authorList>
    </citation>
    <scope>NUCLEOTIDE SEQUENCE [LARGE SCALE GENOMIC DNA]</scope>
    <source>
        <strain evidence="4">Daus_M_001</strain>
        <tissue evidence="4">Leg muscle</tissue>
    </source>
</reference>
<dbReference type="InterPro" id="IPR027806">
    <property type="entry name" value="HARBI1_dom"/>
</dbReference>
<protein>
    <recommendedName>
        <fullName evidence="3">DDE Tnp4 domain-containing protein</fullName>
    </recommendedName>
</protein>
<comment type="caution">
    <text evidence="4">The sequence shown here is derived from an EMBL/GenBank/DDBJ whole genome shotgun (WGS) entry which is preliminary data.</text>
</comment>
<evidence type="ECO:0000256" key="1">
    <source>
        <dbReference type="ARBA" id="ARBA00001968"/>
    </source>
</evidence>
<keyword evidence="5" id="KW-1185">Reference proteome</keyword>
<accession>A0ABQ9IMP7</accession>
<evidence type="ECO:0000256" key="2">
    <source>
        <dbReference type="ARBA" id="ARBA00022723"/>
    </source>
</evidence>
<evidence type="ECO:0000313" key="4">
    <source>
        <dbReference type="EMBL" id="KAJ8897960.1"/>
    </source>
</evidence>
<organism evidence="4 5">
    <name type="scientific">Dryococelus australis</name>
    <dbReference type="NCBI Taxonomy" id="614101"/>
    <lineage>
        <taxon>Eukaryota</taxon>
        <taxon>Metazoa</taxon>
        <taxon>Ecdysozoa</taxon>
        <taxon>Arthropoda</taxon>
        <taxon>Hexapoda</taxon>
        <taxon>Insecta</taxon>
        <taxon>Pterygota</taxon>
        <taxon>Neoptera</taxon>
        <taxon>Polyneoptera</taxon>
        <taxon>Phasmatodea</taxon>
        <taxon>Verophasmatodea</taxon>
        <taxon>Anareolatae</taxon>
        <taxon>Phasmatidae</taxon>
        <taxon>Eurycanthinae</taxon>
        <taxon>Dryococelus</taxon>
    </lineage>
</organism>